<evidence type="ECO:0000313" key="2">
    <source>
        <dbReference type="EMBL" id="KAG2573736.1"/>
    </source>
</evidence>
<reference evidence="2" key="1">
    <citation type="submission" date="2020-05" db="EMBL/GenBank/DDBJ databases">
        <title>WGS assembly of Panicum virgatum.</title>
        <authorList>
            <person name="Lovell J.T."/>
            <person name="Jenkins J."/>
            <person name="Shu S."/>
            <person name="Juenger T.E."/>
            <person name="Schmutz J."/>
        </authorList>
    </citation>
    <scope>NUCLEOTIDE SEQUENCE</scope>
    <source>
        <strain evidence="2">AP13</strain>
    </source>
</reference>
<keyword evidence="3" id="KW-1185">Reference proteome</keyword>
<feature type="compositionally biased region" description="Gly residues" evidence="1">
    <location>
        <begin position="60"/>
        <end position="74"/>
    </location>
</feature>
<proteinExistence type="predicted"/>
<accession>A0A8T0QNZ4</accession>
<comment type="caution">
    <text evidence="2">The sequence shown here is derived from an EMBL/GenBank/DDBJ whole genome shotgun (WGS) entry which is preliminary data.</text>
</comment>
<dbReference type="EMBL" id="CM029049">
    <property type="protein sequence ID" value="KAG2573736.1"/>
    <property type="molecule type" value="Genomic_DNA"/>
</dbReference>
<evidence type="ECO:0000313" key="3">
    <source>
        <dbReference type="Proteomes" id="UP000823388"/>
    </source>
</evidence>
<feature type="region of interest" description="Disordered" evidence="1">
    <location>
        <begin position="38"/>
        <end position="89"/>
    </location>
</feature>
<gene>
    <name evidence="2" type="ORF">PVAP13_7KG273610</name>
</gene>
<dbReference type="AlphaFoldDB" id="A0A8T0QNZ4"/>
<name>A0A8T0QNZ4_PANVG</name>
<sequence>MSRFRMGRRPIAAEVPSWDELGLRATAAEARTSAVAAAGKSARCDGGGGRMGGEVSPWQAGGGCLGSGEGAGGRQEGDRGARSEQAASAWAAEEEARLVGLGQAAASGGERVSGVVEARRCG</sequence>
<evidence type="ECO:0000256" key="1">
    <source>
        <dbReference type="SAM" id="MobiDB-lite"/>
    </source>
</evidence>
<dbReference type="Proteomes" id="UP000823388">
    <property type="component" value="Chromosome 7K"/>
</dbReference>
<protein>
    <submittedName>
        <fullName evidence="2">Uncharacterized protein</fullName>
    </submittedName>
</protein>
<organism evidence="2 3">
    <name type="scientific">Panicum virgatum</name>
    <name type="common">Blackwell switchgrass</name>
    <dbReference type="NCBI Taxonomy" id="38727"/>
    <lineage>
        <taxon>Eukaryota</taxon>
        <taxon>Viridiplantae</taxon>
        <taxon>Streptophyta</taxon>
        <taxon>Embryophyta</taxon>
        <taxon>Tracheophyta</taxon>
        <taxon>Spermatophyta</taxon>
        <taxon>Magnoliopsida</taxon>
        <taxon>Liliopsida</taxon>
        <taxon>Poales</taxon>
        <taxon>Poaceae</taxon>
        <taxon>PACMAD clade</taxon>
        <taxon>Panicoideae</taxon>
        <taxon>Panicodae</taxon>
        <taxon>Paniceae</taxon>
        <taxon>Panicinae</taxon>
        <taxon>Panicum</taxon>
        <taxon>Panicum sect. Hiantes</taxon>
    </lineage>
</organism>